<dbReference type="Proteomes" id="UP000220246">
    <property type="component" value="Unassembled WGS sequence"/>
</dbReference>
<evidence type="ECO:0000259" key="10">
    <source>
        <dbReference type="Pfam" id="PF04316"/>
    </source>
</evidence>
<evidence type="ECO:0000256" key="3">
    <source>
        <dbReference type="ARBA" id="ARBA00022491"/>
    </source>
</evidence>
<dbReference type="GO" id="GO:0044781">
    <property type="term" value="P:bacterial-type flagellum organization"/>
    <property type="evidence" value="ECO:0007669"/>
    <property type="project" value="UniProtKB-KW"/>
</dbReference>
<evidence type="ECO:0000256" key="4">
    <source>
        <dbReference type="ARBA" id="ARBA00022795"/>
    </source>
</evidence>
<feature type="region of interest" description="Disordered" evidence="9">
    <location>
        <begin position="1"/>
        <end position="23"/>
    </location>
</feature>
<protein>
    <recommendedName>
        <fullName evidence="2">Negative regulator of flagellin synthesis</fullName>
    </recommendedName>
    <alternativeName>
        <fullName evidence="8">Anti-sigma-28 factor</fullName>
    </alternativeName>
</protein>
<proteinExistence type="inferred from homology"/>
<feature type="domain" description="Anti-sigma-28 factor FlgM C-terminal" evidence="10">
    <location>
        <begin position="48"/>
        <end position="99"/>
    </location>
</feature>
<organism evidence="11 12">
    <name type="scientific">Comamonas terrigena</name>
    <dbReference type="NCBI Taxonomy" id="32013"/>
    <lineage>
        <taxon>Bacteria</taxon>
        <taxon>Pseudomonadati</taxon>
        <taxon>Pseudomonadota</taxon>
        <taxon>Betaproteobacteria</taxon>
        <taxon>Burkholderiales</taxon>
        <taxon>Comamonadaceae</taxon>
        <taxon>Comamonas</taxon>
    </lineage>
</organism>
<name>A0A2A7URI1_COMTR</name>
<keyword evidence="5" id="KW-0805">Transcription regulation</keyword>
<dbReference type="SUPFAM" id="SSF101498">
    <property type="entry name" value="Anti-sigma factor FlgM"/>
    <property type="match status" value="1"/>
</dbReference>
<accession>A0A2A7URI1</accession>
<evidence type="ECO:0000256" key="5">
    <source>
        <dbReference type="ARBA" id="ARBA00023015"/>
    </source>
</evidence>
<comment type="caution">
    <text evidence="11">The sequence shown here is derived from an EMBL/GenBank/DDBJ whole genome shotgun (WGS) entry which is preliminary data.</text>
</comment>
<gene>
    <name evidence="11" type="primary">flgM</name>
    <name evidence="11" type="ORF">CRM82_04190</name>
</gene>
<keyword evidence="11" id="KW-0282">Flagellum</keyword>
<dbReference type="InterPro" id="IPR007412">
    <property type="entry name" value="FlgM"/>
</dbReference>
<comment type="function">
    <text evidence="7">Responsible for the coupling of flagellin expression to flagellar assembly by preventing expression of the flagellin genes when a component of the middle class of proteins is defective. It negatively regulates flagellar genes by inhibiting the activity of FliA by directly binding to FliA.</text>
</comment>
<dbReference type="GO" id="GO:0045892">
    <property type="term" value="P:negative regulation of DNA-templated transcription"/>
    <property type="evidence" value="ECO:0007669"/>
    <property type="project" value="InterPro"/>
</dbReference>
<keyword evidence="11" id="KW-0969">Cilium</keyword>
<evidence type="ECO:0000256" key="9">
    <source>
        <dbReference type="SAM" id="MobiDB-lite"/>
    </source>
</evidence>
<evidence type="ECO:0000256" key="7">
    <source>
        <dbReference type="ARBA" id="ARBA00024739"/>
    </source>
</evidence>
<dbReference type="EMBL" id="PDEA01000001">
    <property type="protein sequence ID" value="PEH87925.1"/>
    <property type="molecule type" value="Genomic_DNA"/>
</dbReference>
<keyword evidence="12" id="KW-1185">Reference proteome</keyword>
<dbReference type="STRING" id="1219032.GCA_001515545_04107"/>
<dbReference type="Pfam" id="PF04316">
    <property type="entry name" value="FlgM"/>
    <property type="match status" value="1"/>
</dbReference>
<evidence type="ECO:0000256" key="8">
    <source>
        <dbReference type="ARBA" id="ARBA00030117"/>
    </source>
</evidence>
<dbReference type="InterPro" id="IPR031316">
    <property type="entry name" value="FlgM_C"/>
</dbReference>
<comment type="similarity">
    <text evidence="1">Belongs to the FlgM family.</text>
</comment>
<dbReference type="InterPro" id="IPR035890">
    <property type="entry name" value="Anti-sigma-28_factor_FlgM_sf"/>
</dbReference>
<evidence type="ECO:0000256" key="6">
    <source>
        <dbReference type="ARBA" id="ARBA00023163"/>
    </source>
</evidence>
<keyword evidence="4" id="KW-1005">Bacterial flagellum biogenesis</keyword>
<evidence type="ECO:0000313" key="12">
    <source>
        <dbReference type="Proteomes" id="UP000220246"/>
    </source>
</evidence>
<evidence type="ECO:0000313" key="11">
    <source>
        <dbReference type="EMBL" id="PEH87925.1"/>
    </source>
</evidence>
<evidence type="ECO:0000256" key="2">
    <source>
        <dbReference type="ARBA" id="ARBA00017823"/>
    </source>
</evidence>
<dbReference type="OrthoDB" id="7066611at2"/>
<keyword evidence="11" id="KW-0966">Cell projection</keyword>
<reference evidence="12" key="1">
    <citation type="submission" date="2017-09" db="EMBL/GenBank/DDBJ databases">
        <title>FDA dAtabase for Regulatory Grade micrObial Sequences (FDA-ARGOS): Supporting development and validation of Infectious Disease Dx tests.</title>
        <authorList>
            <person name="Minogue T."/>
            <person name="Wolcott M."/>
            <person name="Wasieloski L."/>
            <person name="Aguilar W."/>
            <person name="Moore D."/>
            <person name="Tallon L."/>
            <person name="Sadzewicz L."/>
            <person name="Ott S."/>
            <person name="Zhao X."/>
            <person name="Nagaraj S."/>
            <person name="Vavikolanu K."/>
            <person name="Aluvathingal J."/>
            <person name="Nadendla S."/>
            <person name="Sichtig H."/>
        </authorList>
    </citation>
    <scope>NUCLEOTIDE SEQUENCE [LARGE SCALE GENOMIC DNA]</scope>
    <source>
        <strain evidence="12">FDAARGOS_394</strain>
    </source>
</reference>
<dbReference type="AlphaFoldDB" id="A0A2A7URI1"/>
<dbReference type="NCBIfam" id="TIGR03824">
    <property type="entry name" value="FlgM_jcvi"/>
    <property type="match status" value="1"/>
</dbReference>
<keyword evidence="6" id="KW-0804">Transcription</keyword>
<keyword evidence="3" id="KW-0678">Repressor</keyword>
<evidence type="ECO:0000256" key="1">
    <source>
        <dbReference type="ARBA" id="ARBA00005322"/>
    </source>
</evidence>
<sequence>MQSSKLRGSRMKLSPIAPAAGSVAAQGDRVQDLAASLPVAAAVVAPDVQVGVQAASVQRAQVQAAQMPDVDVARVAEIKEALARGDISFNPQKLAQLILRHHGGGA</sequence>